<dbReference type="Pfam" id="PF11864">
    <property type="entry name" value="DUF3384"/>
    <property type="match status" value="1"/>
</dbReference>
<evidence type="ECO:0000313" key="3">
    <source>
        <dbReference type="Proteomes" id="UP000324832"/>
    </source>
</evidence>
<reference evidence="2 3" key="1">
    <citation type="submission" date="2017-07" db="EMBL/GenBank/DDBJ databases">
        <authorList>
            <person name="Talla V."/>
            <person name="Backstrom N."/>
        </authorList>
    </citation>
    <scope>NUCLEOTIDE SEQUENCE [LARGE SCALE GENOMIC DNA]</scope>
</reference>
<dbReference type="GO" id="GO:0051898">
    <property type="term" value="P:negative regulation of phosphatidylinositol 3-kinase/protein kinase B signal transduction"/>
    <property type="evidence" value="ECO:0007669"/>
    <property type="project" value="TreeGrafter"/>
</dbReference>
<dbReference type="GO" id="GO:0033596">
    <property type="term" value="C:TSC1-TSC2 complex"/>
    <property type="evidence" value="ECO:0007669"/>
    <property type="project" value="InterPro"/>
</dbReference>
<dbReference type="InterPro" id="IPR003913">
    <property type="entry name" value="Tuberin"/>
</dbReference>
<dbReference type="GO" id="GO:0030178">
    <property type="term" value="P:negative regulation of Wnt signaling pathway"/>
    <property type="evidence" value="ECO:0007669"/>
    <property type="project" value="TreeGrafter"/>
</dbReference>
<dbReference type="PANTHER" id="PTHR10063">
    <property type="entry name" value="TUBERIN"/>
    <property type="match status" value="1"/>
</dbReference>
<sequence length="289" mass="31868">MSSRDRDTKSLQDKLKVFFKKGASAPLAAQNELVVTADLRKELSPESPLSRRLRAVKELGDKVLHIRVQDIGPFLLEWLPQLQSTAHIIDFVQLITNVVKFNAVYLDEEIVHGIVNNSCHLCVYSADSGVVLGCLSLLEAVVSYSLLPRTALPTFVAALCRTVNVEHYCQNSWKLMRNVMGADLGHAALQELVEMLRGEGGEGGGLLRGAVFYINMALWGPRRVHSLHVSPLAVLPAFLKALGGRQAVVTYEVVVSLQSLVARAPLDLHELCWDVLLDIVRAVLHHDSQ</sequence>
<dbReference type="GO" id="GO:0046627">
    <property type="term" value="P:negative regulation of insulin receptor signaling pathway"/>
    <property type="evidence" value="ECO:0007669"/>
    <property type="project" value="TreeGrafter"/>
</dbReference>
<dbReference type="PRINTS" id="PR01431">
    <property type="entry name" value="TUBERIN"/>
</dbReference>
<accession>A0A5E4QB34</accession>
<dbReference type="InterPro" id="IPR027107">
    <property type="entry name" value="Tuberin/Ral-act_asu"/>
</dbReference>
<dbReference type="AlphaFoldDB" id="A0A5E4QB34"/>
<dbReference type="GO" id="GO:0051726">
    <property type="term" value="P:regulation of cell cycle"/>
    <property type="evidence" value="ECO:0007669"/>
    <property type="project" value="TreeGrafter"/>
</dbReference>
<proteinExistence type="predicted"/>
<dbReference type="GO" id="GO:0032007">
    <property type="term" value="P:negative regulation of TOR signaling"/>
    <property type="evidence" value="ECO:0007669"/>
    <property type="project" value="InterPro"/>
</dbReference>
<dbReference type="PANTHER" id="PTHR10063:SF0">
    <property type="entry name" value="TUBERIN"/>
    <property type="match status" value="1"/>
</dbReference>
<organism evidence="2 3">
    <name type="scientific">Leptidea sinapis</name>
    <dbReference type="NCBI Taxonomy" id="189913"/>
    <lineage>
        <taxon>Eukaryota</taxon>
        <taxon>Metazoa</taxon>
        <taxon>Ecdysozoa</taxon>
        <taxon>Arthropoda</taxon>
        <taxon>Hexapoda</taxon>
        <taxon>Insecta</taxon>
        <taxon>Pterygota</taxon>
        <taxon>Neoptera</taxon>
        <taxon>Endopterygota</taxon>
        <taxon>Lepidoptera</taxon>
        <taxon>Glossata</taxon>
        <taxon>Ditrysia</taxon>
        <taxon>Papilionoidea</taxon>
        <taxon>Pieridae</taxon>
        <taxon>Dismorphiinae</taxon>
        <taxon>Leptidea</taxon>
    </lineage>
</organism>
<feature type="domain" description="Tuberin N-terminal" evidence="1">
    <location>
        <begin position="49"/>
        <end position="286"/>
    </location>
</feature>
<protein>
    <recommendedName>
        <fullName evidence="1">Tuberin N-terminal domain-containing protein</fullName>
    </recommendedName>
</protein>
<name>A0A5E4QB34_9NEOP</name>
<dbReference type="GO" id="GO:0005634">
    <property type="term" value="C:nucleus"/>
    <property type="evidence" value="ECO:0007669"/>
    <property type="project" value="InterPro"/>
</dbReference>
<evidence type="ECO:0000259" key="1">
    <source>
        <dbReference type="Pfam" id="PF11864"/>
    </source>
</evidence>
<gene>
    <name evidence="2" type="ORF">LSINAPIS_LOCUS7176</name>
</gene>
<dbReference type="GO" id="GO:0005096">
    <property type="term" value="F:GTPase activator activity"/>
    <property type="evidence" value="ECO:0007669"/>
    <property type="project" value="InterPro"/>
</dbReference>
<dbReference type="EMBL" id="FZQP02002326">
    <property type="protein sequence ID" value="VVC95466.1"/>
    <property type="molecule type" value="Genomic_DNA"/>
</dbReference>
<dbReference type="InterPro" id="IPR024584">
    <property type="entry name" value="Tuberin_N"/>
</dbReference>
<keyword evidence="3" id="KW-1185">Reference proteome</keyword>
<dbReference type="Proteomes" id="UP000324832">
    <property type="component" value="Unassembled WGS sequence"/>
</dbReference>
<evidence type="ECO:0000313" key="2">
    <source>
        <dbReference type="EMBL" id="VVC95466.1"/>
    </source>
</evidence>